<dbReference type="EMBL" id="QXGC01000070">
    <property type="protein sequence ID" value="KAE9251441.1"/>
    <property type="molecule type" value="Genomic_DNA"/>
</dbReference>
<protein>
    <submittedName>
        <fullName evidence="5">Uncharacterized protein</fullName>
    </submittedName>
</protein>
<dbReference type="Proteomes" id="UP000476176">
    <property type="component" value="Unassembled WGS sequence"/>
</dbReference>
<evidence type="ECO:0000313" key="6">
    <source>
        <dbReference type="Proteomes" id="UP000433483"/>
    </source>
</evidence>
<dbReference type="EMBL" id="QXGD01000072">
    <property type="protein sequence ID" value="KAE9254742.1"/>
    <property type="molecule type" value="Genomic_DNA"/>
</dbReference>
<dbReference type="Proteomes" id="UP000440367">
    <property type="component" value="Unassembled WGS sequence"/>
</dbReference>
<dbReference type="Proteomes" id="UP000460718">
    <property type="component" value="Unassembled WGS sequence"/>
</dbReference>
<dbReference type="Proteomes" id="UP000433483">
    <property type="component" value="Unassembled WGS sequence"/>
</dbReference>
<evidence type="ECO:0000256" key="1">
    <source>
        <dbReference type="SAM" id="MobiDB-lite"/>
    </source>
</evidence>
<gene>
    <name evidence="5" type="ORF">PF002_g2729</name>
    <name evidence="4" type="ORF">PF004_g2455</name>
    <name evidence="3" type="ORF">PF005_g2987</name>
    <name evidence="2" type="ORF">PF011_g2678</name>
</gene>
<keyword evidence="6" id="KW-1185">Reference proteome</keyword>
<dbReference type="AlphaFoldDB" id="A0A6A4AAZ9"/>
<organism evidence="5 7">
    <name type="scientific">Phytophthora fragariae</name>
    <dbReference type="NCBI Taxonomy" id="53985"/>
    <lineage>
        <taxon>Eukaryota</taxon>
        <taxon>Sar</taxon>
        <taxon>Stramenopiles</taxon>
        <taxon>Oomycota</taxon>
        <taxon>Peronosporomycetes</taxon>
        <taxon>Peronosporales</taxon>
        <taxon>Peronosporaceae</taxon>
        <taxon>Phytophthora</taxon>
    </lineage>
</organism>
<dbReference type="OrthoDB" id="118349at2759"/>
<name>A0A6A4AAZ9_9STRA</name>
<feature type="region of interest" description="Disordered" evidence="1">
    <location>
        <begin position="213"/>
        <end position="241"/>
    </location>
</feature>
<evidence type="ECO:0000313" key="9">
    <source>
        <dbReference type="Proteomes" id="UP000476176"/>
    </source>
</evidence>
<dbReference type="EMBL" id="QXFW01000081">
    <property type="protein sequence ID" value="KAE9026204.1"/>
    <property type="molecule type" value="Genomic_DNA"/>
</dbReference>
<evidence type="ECO:0000313" key="8">
    <source>
        <dbReference type="Proteomes" id="UP000460718"/>
    </source>
</evidence>
<evidence type="ECO:0000313" key="4">
    <source>
        <dbReference type="EMBL" id="KAE9251441.1"/>
    </source>
</evidence>
<evidence type="ECO:0000313" key="3">
    <source>
        <dbReference type="EMBL" id="KAE9231753.1"/>
    </source>
</evidence>
<comment type="caution">
    <text evidence="5">The sequence shown here is derived from an EMBL/GenBank/DDBJ whole genome shotgun (WGS) entry which is preliminary data.</text>
</comment>
<dbReference type="EMBL" id="QXGB01000084">
    <property type="protein sequence ID" value="KAE9231753.1"/>
    <property type="molecule type" value="Genomic_DNA"/>
</dbReference>
<sequence>MRKHVHKIWQAIEKLYGLNTASGVVELVGNFEEIAASDFKSISHLFRQLKAARDQVNRNSTEALKIDLISKQMMLIKVLSIFPGHLSAIVFTPEEFTLEKIESKVCAIFGNKSKAQIKGLTNTASVNHVDAKALKASKPRGLALGKREASSQPVVPKTINPGMSCFYCAGVHNDISSGAHLKNKCEKRKRDIDLKVFQSNIWSYPSALKWARNDPEPTPKMTSRQARGASQGKGAKGCIIG</sequence>
<evidence type="ECO:0000313" key="5">
    <source>
        <dbReference type="EMBL" id="KAE9254742.1"/>
    </source>
</evidence>
<evidence type="ECO:0000313" key="2">
    <source>
        <dbReference type="EMBL" id="KAE9026204.1"/>
    </source>
</evidence>
<accession>A0A6A4AAZ9</accession>
<evidence type="ECO:0000313" key="7">
    <source>
        <dbReference type="Proteomes" id="UP000440367"/>
    </source>
</evidence>
<reference evidence="6 7" key="1">
    <citation type="submission" date="2018-08" db="EMBL/GenBank/DDBJ databases">
        <title>Genomic investigation of the strawberry pathogen Phytophthora fragariae indicates pathogenicity is determined by transcriptional variation in three key races.</title>
        <authorList>
            <person name="Adams T.M."/>
            <person name="Armitage A.D."/>
            <person name="Sobczyk M.K."/>
            <person name="Bates H.J."/>
            <person name="Dunwell J.M."/>
            <person name="Nellist C.F."/>
            <person name="Harrison R.J."/>
        </authorList>
    </citation>
    <scope>NUCLEOTIDE SEQUENCE [LARGE SCALE GENOMIC DNA]</scope>
    <source>
        <strain evidence="5 7">BC-1</strain>
        <strain evidence="4 9">BC-23</strain>
        <strain evidence="3 6">NOV-27</strain>
        <strain evidence="2 8">SCRP245</strain>
    </source>
</reference>
<proteinExistence type="predicted"/>